<accession>A0A174V016</accession>
<dbReference type="Proteomes" id="UP000095512">
    <property type="component" value="Unassembled WGS sequence"/>
</dbReference>
<dbReference type="InterPro" id="IPR052173">
    <property type="entry name" value="Beta-lactam_resp_regulator"/>
</dbReference>
<proteinExistence type="predicted"/>
<feature type="transmembrane region" description="Helical" evidence="1">
    <location>
        <begin position="6"/>
        <end position="27"/>
    </location>
</feature>
<keyword evidence="1" id="KW-1133">Transmembrane helix</keyword>
<name>A0A174V016_9FIRM</name>
<feature type="transmembrane region" description="Helical" evidence="1">
    <location>
        <begin position="98"/>
        <end position="118"/>
    </location>
</feature>
<gene>
    <name evidence="3" type="primary">blaR1_4</name>
    <name evidence="3" type="ORF">ERS852480_05287</name>
</gene>
<feature type="transmembrane region" description="Helical" evidence="1">
    <location>
        <begin position="306"/>
        <end position="329"/>
    </location>
</feature>
<sequence length="457" mass="52991">MMINIGDFLIILVSASITTGSMLFLLVQIANREMYATTWIYNLLKIGMSFLTIPLVILIILFLHNMTKATSTLSIQPDFNIYYKQLFFSQRNSFFKPYYEIAFFIWILGALFQIIKIIKSILKFYFIYIKSSTHVVNERTIQIVYKVKCELNINKKIYICHNTKINVPTLVIINRPIIFIGNVDFTNQELLYIIKHELIHLKRKHIFFKRLGIIIQIFYWFNPLLYYFSQFFNEYCELDCDREALENENMSQRLVYANVLLKLLSQNILDNPIIESNFCGRSNPKSVERRFENIMNTKKRRTAKTIIFLSLCYILCCPIITYGAVAGGVKAQSHFIKNILIKNVDKTELSIGENTNKTRIIANQYNLDLRGNNEIDDYLAVDESIIITVTAKSTSIRVNLSSDSSSDVFGIGIGDNYVSSSDGMISYTFKTVPNQQYKIYIDNLSKSQIHINGHIYI</sequence>
<dbReference type="Pfam" id="PF05569">
    <property type="entry name" value="Peptidase_M56"/>
    <property type="match status" value="1"/>
</dbReference>
<protein>
    <submittedName>
        <fullName evidence="3">Peptidase M56 BlaR1</fullName>
    </submittedName>
</protein>
<dbReference type="EMBL" id="CZAB01000140">
    <property type="protein sequence ID" value="CUQ26501.1"/>
    <property type="molecule type" value="Genomic_DNA"/>
</dbReference>
<evidence type="ECO:0000313" key="3">
    <source>
        <dbReference type="EMBL" id="CUQ26501.1"/>
    </source>
</evidence>
<feature type="domain" description="Peptidase M56" evidence="2">
    <location>
        <begin position="17"/>
        <end position="294"/>
    </location>
</feature>
<dbReference type="InterPro" id="IPR008756">
    <property type="entry name" value="Peptidase_M56"/>
</dbReference>
<organism evidence="3">
    <name type="scientific">Enterocloster clostridioformis</name>
    <dbReference type="NCBI Taxonomy" id="1531"/>
    <lineage>
        <taxon>Bacteria</taxon>
        <taxon>Bacillati</taxon>
        <taxon>Bacillota</taxon>
        <taxon>Clostridia</taxon>
        <taxon>Lachnospirales</taxon>
        <taxon>Lachnospiraceae</taxon>
        <taxon>Enterocloster</taxon>
    </lineage>
</organism>
<dbReference type="CDD" id="cd07341">
    <property type="entry name" value="M56_BlaR1_MecR1_like"/>
    <property type="match status" value="1"/>
</dbReference>
<dbReference type="PANTHER" id="PTHR34978:SF3">
    <property type="entry name" value="SLR0241 PROTEIN"/>
    <property type="match status" value="1"/>
</dbReference>
<dbReference type="RefSeq" id="WP_057573210.1">
    <property type="nucleotide sequence ID" value="NZ_CZAB01000140.1"/>
</dbReference>
<dbReference type="PANTHER" id="PTHR34978">
    <property type="entry name" value="POSSIBLE SENSOR-TRANSDUCER PROTEIN BLAR"/>
    <property type="match status" value="1"/>
</dbReference>
<reference evidence="3" key="1">
    <citation type="submission" date="2015-09" db="EMBL/GenBank/DDBJ databases">
        <authorList>
            <consortium name="Pathogen Informatics"/>
        </authorList>
    </citation>
    <scope>NUCLEOTIDE SEQUENCE [LARGE SCALE GENOMIC DNA]</scope>
    <source>
        <strain evidence="3">2789STDY5834865</strain>
    </source>
</reference>
<keyword evidence="1" id="KW-0812">Transmembrane</keyword>
<evidence type="ECO:0000256" key="1">
    <source>
        <dbReference type="SAM" id="Phobius"/>
    </source>
</evidence>
<keyword evidence="1" id="KW-0472">Membrane</keyword>
<feature type="transmembrane region" description="Helical" evidence="1">
    <location>
        <begin position="39"/>
        <end position="63"/>
    </location>
</feature>
<evidence type="ECO:0000259" key="2">
    <source>
        <dbReference type="Pfam" id="PF05569"/>
    </source>
</evidence>
<dbReference type="AlphaFoldDB" id="A0A174V016"/>